<evidence type="ECO:0000313" key="2">
    <source>
        <dbReference type="Proteomes" id="UP000053477"/>
    </source>
</evidence>
<accession>A0A0H2RTM9</accession>
<proteinExistence type="predicted"/>
<protein>
    <submittedName>
        <fullName evidence="1">Uncharacterized protein</fullName>
    </submittedName>
</protein>
<keyword evidence="2" id="KW-1185">Reference proteome</keyword>
<evidence type="ECO:0000313" key="1">
    <source>
        <dbReference type="EMBL" id="KLO08191.1"/>
    </source>
</evidence>
<gene>
    <name evidence="1" type="ORF">SCHPADRAFT_894060</name>
</gene>
<dbReference type="Proteomes" id="UP000053477">
    <property type="component" value="Unassembled WGS sequence"/>
</dbReference>
<dbReference type="OrthoDB" id="15189at2759"/>
<organism evidence="1 2">
    <name type="scientific">Schizopora paradoxa</name>
    <dbReference type="NCBI Taxonomy" id="27342"/>
    <lineage>
        <taxon>Eukaryota</taxon>
        <taxon>Fungi</taxon>
        <taxon>Dikarya</taxon>
        <taxon>Basidiomycota</taxon>
        <taxon>Agaricomycotina</taxon>
        <taxon>Agaricomycetes</taxon>
        <taxon>Hymenochaetales</taxon>
        <taxon>Schizoporaceae</taxon>
        <taxon>Schizopora</taxon>
    </lineage>
</organism>
<sequence length="180" mass="19963">MAKEFSSRSNVLFEDTDNPTSTAQVITILDLFNQFANNAPLLLKSTECLTDANGITRSNGQRMNSMSVFENSLPPFSITTNVASGGGNSDMAMGMPFLQNIYLLLNFGVFSAIANPSVSNAFVELLPTTNKTLAHALGVFRRLPTSRRARSFPRCRHRMERAQNKASARSYVHCHRKTRE</sequence>
<dbReference type="AlphaFoldDB" id="A0A0H2RTM9"/>
<reference evidence="1 2" key="1">
    <citation type="submission" date="2015-04" db="EMBL/GenBank/DDBJ databases">
        <title>Complete genome sequence of Schizopora paradoxa KUC8140, a cosmopolitan wood degrader in East Asia.</title>
        <authorList>
            <consortium name="DOE Joint Genome Institute"/>
            <person name="Min B."/>
            <person name="Park H."/>
            <person name="Jang Y."/>
            <person name="Kim J.-J."/>
            <person name="Kim K.H."/>
            <person name="Pangilinan J."/>
            <person name="Lipzen A."/>
            <person name="Riley R."/>
            <person name="Grigoriev I.V."/>
            <person name="Spatafora J.W."/>
            <person name="Choi I.-G."/>
        </authorList>
    </citation>
    <scope>NUCLEOTIDE SEQUENCE [LARGE SCALE GENOMIC DNA]</scope>
    <source>
        <strain evidence="1 2">KUC8140</strain>
    </source>
</reference>
<dbReference type="EMBL" id="KQ086102">
    <property type="protein sequence ID" value="KLO08191.1"/>
    <property type="molecule type" value="Genomic_DNA"/>
</dbReference>
<name>A0A0H2RTM9_9AGAM</name>
<dbReference type="InParanoid" id="A0A0H2RTM9"/>